<sequence>MISSNILILLCVVVFCHTLEHTKSNHIPKDGKVSTRDQSKSGSLYKQVTLACPNFICFEDNMCVDLCELDVRPQLPPQKIVITNESGAQLESVVGPFPEGASFTLRCDVFGVAELREAQGAEALPPPPPPSPPGPIIPKLSIQITPETNERTKQRC</sequence>
<feature type="region of interest" description="Disordered" evidence="1">
    <location>
        <begin position="121"/>
        <end position="140"/>
    </location>
</feature>
<feature type="signal peptide" evidence="2">
    <location>
        <begin position="1"/>
        <end position="24"/>
    </location>
</feature>
<organism evidence="3 4">
    <name type="scientific">Zophobas morio</name>
    <dbReference type="NCBI Taxonomy" id="2755281"/>
    <lineage>
        <taxon>Eukaryota</taxon>
        <taxon>Metazoa</taxon>
        <taxon>Ecdysozoa</taxon>
        <taxon>Arthropoda</taxon>
        <taxon>Hexapoda</taxon>
        <taxon>Insecta</taxon>
        <taxon>Pterygota</taxon>
        <taxon>Neoptera</taxon>
        <taxon>Endopterygota</taxon>
        <taxon>Coleoptera</taxon>
        <taxon>Polyphaga</taxon>
        <taxon>Cucujiformia</taxon>
        <taxon>Tenebrionidae</taxon>
        <taxon>Zophobas</taxon>
    </lineage>
</organism>
<dbReference type="AlphaFoldDB" id="A0AA38I424"/>
<gene>
    <name evidence="3" type="ORF">Zmor_020354</name>
</gene>
<reference evidence="3" key="1">
    <citation type="journal article" date="2023" name="G3 (Bethesda)">
        <title>Whole genome assemblies of Zophobas morio and Tenebrio molitor.</title>
        <authorList>
            <person name="Kaur S."/>
            <person name="Stinson S.A."/>
            <person name="diCenzo G.C."/>
        </authorList>
    </citation>
    <scope>NUCLEOTIDE SEQUENCE</scope>
    <source>
        <strain evidence="3">QUZm001</strain>
    </source>
</reference>
<name>A0AA38I424_9CUCU</name>
<keyword evidence="2" id="KW-0732">Signal</keyword>
<keyword evidence="4" id="KW-1185">Reference proteome</keyword>
<evidence type="ECO:0000313" key="3">
    <source>
        <dbReference type="EMBL" id="KAJ3648559.1"/>
    </source>
</evidence>
<comment type="caution">
    <text evidence="3">The sequence shown here is derived from an EMBL/GenBank/DDBJ whole genome shotgun (WGS) entry which is preliminary data.</text>
</comment>
<protein>
    <submittedName>
        <fullName evidence="3">Uncharacterized protein</fullName>
    </submittedName>
</protein>
<feature type="chain" id="PRO_5041263314" evidence="2">
    <location>
        <begin position="25"/>
        <end position="156"/>
    </location>
</feature>
<evidence type="ECO:0000256" key="2">
    <source>
        <dbReference type="SAM" id="SignalP"/>
    </source>
</evidence>
<dbReference type="EMBL" id="JALNTZ010000006">
    <property type="protein sequence ID" value="KAJ3648559.1"/>
    <property type="molecule type" value="Genomic_DNA"/>
</dbReference>
<dbReference type="Proteomes" id="UP001168821">
    <property type="component" value="Unassembled WGS sequence"/>
</dbReference>
<evidence type="ECO:0000256" key="1">
    <source>
        <dbReference type="SAM" id="MobiDB-lite"/>
    </source>
</evidence>
<proteinExistence type="predicted"/>
<accession>A0AA38I424</accession>
<evidence type="ECO:0000313" key="4">
    <source>
        <dbReference type="Proteomes" id="UP001168821"/>
    </source>
</evidence>
<feature type="compositionally biased region" description="Pro residues" evidence="1">
    <location>
        <begin position="124"/>
        <end position="136"/>
    </location>
</feature>